<organism evidence="1 2">
    <name type="scientific">Streptomyces himalayensis subsp. aureolus</name>
    <dbReference type="NCBI Taxonomy" id="2758039"/>
    <lineage>
        <taxon>Bacteria</taxon>
        <taxon>Bacillati</taxon>
        <taxon>Actinomycetota</taxon>
        <taxon>Actinomycetes</taxon>
        <taxon>Kitasatosporales</taxon>
        <taxon>Streptomycetaceae</taxon>
        <taxon>Streptomyces</taxon>
        <taxon>Streptomyces himalayensis</taxon>
    </lineage>
</organism>
<accession>A0A7W2D4X1</accession>
<dbReference type="InterPro" id="IPR027417">
    <property type="entry name" value="P-loop_NTPase"/>
</dbReference>
<sequence>MTDKAFVIVSGLPASGKTTLALGISTRLGLPVIDKDTILEALYDSLGIGDGVWRQRLSRAADEVLFALAAEAGQAVLVNWWHHDTAPARLRGLGARLVEVYCDCDPGLAAQRFRARRRHPGHLDPDLSDEQVAKRVAALRESYPGPLRLGGPTAIVDTSGPVDTVAVAARVGALLHGTATPQDRHSRPLPVFNSGRALTSEGMDDAIHEQIKERAGRQPRPTGQ</sequence>
<evidence type="ECO:0000313" key="1">
    <source>
        <dbReference type="EMBL" id="MBA4864829.1"/>
    </source>
</evidence>
<dbReference type="RefSeq" id="WP_181866421.1">
    <property type="nucleotide sequence ID" value="NZ_JACEQY010000033.1"/>
</dbReference>
<dbReference type="Proteomes" id="UP000586976">
    <property type="component" value="Unassembled WGS sequence"/>
</dbReference>
<dbReference type="EMBL" id="JACEQY010000033">
    <property type="protein sequence ID" value="MBA4864829.1"/>
    <property type="molecule type" value="Genomic_DNA"/>
</dbReference>
<proteinExistence type="predicted"/>
<dbReference type="AlphaFoldDB" id="A0A7W2D4X1"/>
<gene>
    <name evidence="1" type="ORF">H1V43_26470</name>
</gene>
<protein>
    <submittedName>
        <fullName evidence="1">AAA family ATPase</fullName>
    </submittedName>
</protein>
<dbReference type="Gene3D" id="3.40.50.300">
    <property type="entry name" value="P-loop containing nucleotide triphosphate hydrolases"/>
    <property type="match status" value="1"/>
</dbReference>
<reference evidence="1 2" key="1">
    <citation type="submission" date="2020-07" db="EMBL/GenBank/DDBJ databases">
        <title>Streptomyces isolated from Indian soil.</title>
        <authorList>
            <person name="Mandal S."/>
            <person name="Maiti P.K."/>
        </authorList>
    </citation>
    <scope>NUCLEOTIDE SEQUENCE [LARGE SCALE GENOMIC DNA]</scope>
    <source>
        <strain evidence="1 2">PSKA54</strain>
    </source>
</reference>
<dbReference type="SUPFAM" id="SSF52540">
    <property type="entry name" value="P-loop containing nucleoside triphosphate hydrolases"/>
    <property type="match status" value="1"/>
</dbReference>
<name>A0A7W2D4X1_9ACTN</name>
<evidence type="ECO:0000313" key="2">
    <source>
        <dbReference type="Proteomes" id="UP000586976"/>
    </source>
</evidence>
<dbReference type="Pfam" id="PF13671">
    <property type="entry name" value="AAA_33"/>
    <property type="match status" value="1"/>
</dbReference>
<comment type="caution">
    <text evidence="1">The sequence shown here is derived from an EMBL/GenBank/DDBJ whole genome shotgun (WGS) entry which is preliminary data.</text>
</comment>
<keyword evidence="2" id="KW-1185">Reference proteome</keyword>